<feature type="compositionally biased region" description="Low complexity" evidence="2">
    <location>
        <begin position="446"/>
        <end position="457"/>
    </location>
</feature>
<evidence type="ECO:0000313" key="4">
    <source>
        <dbReference type="EMBL" id="GAB1311831.1"/>
    </source>
</evidence>
<reference evidence="4 5" key="1">
    <citation type="submission" date="2024-09" db="EMBL/GenBank/DDBJ databases">
        <title>Itraconazole resistance in Madurella fahalii resulting from another homologue of gene encoding cytochrome P450 14-alpha sterol demethylase (CYP51).</title>
        <authorList>
            <person name="Yoshioka I."/>
            <person name="Fahal A.H."/>
            <person name="Kaneko S."/>
            <person name="Yaguchi T."/>
        </authorList>
    </citation>
    <scope>NUCLEOTIDE SEQUENCE [LARGE SCALE GENOMIC DNA]</scope>
    <source>
        <strain evidence="4 5">IFM 68171</strain>
    </source>
</reference>
<organism evidence="4 5">
    <name type="scientific">Madurella fahalii</name>
    <dbReference type="NCBI Taxonomy" id="1157608"/>
    <lineage>
        <taxon>Eukaryota</taxon>
        <taxon>Fungi</taxon>
        <taxon>Dikarya</taxon>
        <taxon>Ascomycota</taxon>
        <taxon>Pezizomycotina</taxon>
        <taxon>Sordariomycetes</taxon>
        <taxon>Sordariomycetidae</taxon>
        <taxon>Sordariales</taxon>
        <taxon>Sordariales incertae sedis</taxon>
        <taxon>Madurella</taxon>
    </lineage>
</organism>
<keyword evidence="3" id="KW-0812">Transmembrane</keyword>
<feature type="compositionally biased region" description="Polar residues" evidence="2">
    <location>
        <begin position="1"/>
        <end position="12"/>
    </location>
</feature>
<feature type="compositionally biased region" description="Basic and acidic residues" evidence="2">
    <location>
        <begin position="22"/>
        <end position="38"/>
    </location>
</feature>
<comment type="caution">
    <text evidence="4">The sequence shown here is derived from an EMBL/GenBank/DDBJ whole genome shotgun (WGS) entry which is preliminary data.</text>
</comment>
<feature type="region of interest" description="Disordered" evidence="2">
    <location>
        <begin position="438"/>
        <end position="461"/>
    </location>
</feature>
<feature type="transmembrane region" description="Helical" evidence="3">
    <location>
        <begin position="1115"/>
        <end position="1134"/>
    </location>
</feature>
<keyword evidence="3" id="KW-0472">Membrane</keyword>
<feature type="transmembrane region" description="Helical" evidence="3">
    <location>
        <begin position="1009"/>
        <end position="1031"/>
    </location>
</feature>
<evidence type="ECO:0000256" key="2">
    <source>
        <dbReference type="SAM" id="MobiDB-lite"/>
    </source>
</evidence>
<evidence type="ECO:0000256" key="1">
    <source>
        <dbReference type="SAM" id="Coils"/>
    </source>
</evidence>
<dbReference type="GeneID" id="98172786"/>
<dbReference type="Proteomes" id="UP001628179">
    <property type="component" value="Unassembled WGS sequence"/>
</dbReference>
<dbReference type="EMBL" id="BAAFSV010000001">
    <property type="protein sequence ID" value="GAB1311831.1"/>
    <property type="molecule type" value="Genomic_DNA"/>
</dbReference>
<evidence type="ECO:0000256" key="3">
    <source>
        <dbReference type="SAM" id="Phobius"/>
    </source>
</evidence>
<keyword evidence="1" id="KW-0175">Coiled coil</keyword>
<name>A0ABQ0G268_9PEZI</name>
<keyword evidence="5" id="KW-1185">Reference proteome</keyword>
<feature type="coiled-coil region" evidence="1">
    <location>
        <begin position="227"/>
        <end position="275"/>
    </location>
</feature>
<feature type="region of interest" description="Disordered" evidence="2">
    <location>
        <begin position="1"/>
        <end position="115"/>
    </location>
</feature>
<sequence length="1165" mass="129309">MAQDSPNPTIGSGTTGFLHGPRGGEESTGTERRIRGAEGDGLDDAVASVGGEARSGDEQAATNAGAARGPSEIPVLEGAGSAAALHPRAPLDSGPSHSHDRASFLSSISHRRRPHHRPVRVEHDYLYNPDLPQWNDDDWSYVPWPPETDVEVAYTLDCIAEPPHEGMLERADPTMWRRNITKSSSDEGRRVWENLMYFYDNAMMGKIRALNALIAAHRKIRHQDDHLKYLEGNLTDFHEEAEQLRKELKSSEKEQAQQQERIAALESENTRIKSRSLSTEAEHQQLLTAMEDQIASQDRIIARWESLGDVRHTWSDANIDPSERESRFRAVEAILKKARADAAYAQAQCDILQENYNELKEKLKEAIGSAKELREENASLATEKQVSEAMAAHWESQVQGLKSLIESKKAHAQAEEQKHLHEIERLTVELAELEGRVGGITDAQRSSESPTSESADSLASPAGRTLAEELVGVLGSQGGLAEDTSATISSRERHGEGLSDVGVDADNVVTRAVEEAIDLTSQLVANSLIIGRTEAARECIEKLNAIIEGLESTPPGTAARDVIVFIKESLKEMEKGMGSALTALELLVIDEHTNELRRLLEGQDPCAEEPGADEEILDSIWDKLDALEEHQGTQEALLHEYEVYCTEHPPIPLGATQSETLWQLTNSFLESHSQSRPSTQGQLSQRAVDTLLDRIQELTADEELTRRRQQLQRGIAQQDAQLAEVEAEIALFSNLINGIYTQIEVLDRPQEKQQSKPKADTEFNKKYRTKLTQREERLRREHRYFQGRLTCLVEHRSRIINFIKSDADIDRRRAQKLLNEILLKIQVISRPGRHGEAICFCTLVRFLFPRIYYSTLYGGCCAGGRLTPPSASLLSAGPATGTTTTTSSSNTSSSNTSSSNTTPPAGPSCHGHHGHGLLASSSRLYTLVCQFLTSLAWLVLLLLIQPYNLYTTAAFLLSALLGLHRYVYRVARHAYRQRRARRGVFPLPDKLHPVRAARRAAATAAPPPASAFVGSLLTLFLLFAWLSYVAVEVERRIWTADNQWRLAYLRDLQVAGGGAAASTTTAATAEEVAGYPYPAWSPFRVDYRLLAEPLWASFESRVHRWFIGGLRLGRVFGAVGAVGAWVGGLGAGVLKGIGAVKGWRWVLWELGWLAWERRYDRRHGR</sequence>
<gene>
    <name evidence="4" type="primary">HSP82_1</name>
    <name evidence="4" type="ORF">MFIFM68171_02041</name>
</gene>
<dbReference type="RefSeq" id="XP_070913564.1">
    <property type="nucleotide sequence ID" value="XM_071057463.1"/>
</dbReference>
<feature type="region of interest" description="Disordered" evidence="2">
    <location>
        <begin position="875"/>
        <end position="910"/>
    </location>
</feature>
<feature type="compositionally biased region" description="Low complexity" evidence="2">
    <location>
        <begin position="875"/>
        <end position="909"/>
    </location>
</feature>
<evidence type="ECO:0000313" key="5">
    <source>
        <dbReference type="Proteomes" id="UP001628179"/>
    </source>
</evidence>
<protein>
    <submittedName>
        <fullName evidence="4">Hsp90 chaperone hsp82</fullName>
    </submittedName>
</protein>
<keyword evidence="3" id="KW-1133">Transmembrane helix</keyword>
<proteinExistence type="predicted"/>
<feature type="coiled-coil region" evidence="1">
    <location>
        <begin position="335"/>
        <end position="390"/>
    </location>
</feature>
<feature type="transmembrane region" description="Helical" evidence="3">
    <location>
        <begin position="950"/>
        <end position="968"/>
    </location>
</feature>
<accession>A0ABQ0G268</accession>